<dbReference type="Proteomes" id="UP000674938">
    <property type="component" value="Unassembled WGS sequence"/>
</dbReference>
<evidence type="ECO:0000313" key="3">
    <source>
        <dbReference type="Proteomes" id="UP000674938"/>
    </source>
</evidence>
<name>A0A940P4L3_9ENTE</name>
<feature type="signal peptide" evidence="1">
    <location>
        <begin position="1"/>
        <end position="28"/>
    </location>
</feature>
<keyword evidence="3" id="KW-1185">Reference proteome</keyword>
<proteinExistence type="predicted"/>
<keyword evidence="1" id="KW-0732">Signal</keyword>
<evidence type="ECO:0000313" key="2">
    <source>
        <dbReference type="EMBL" id="MBP1040940.1"/>
    </source>
</evidence>
<dbReference type="RefSeq" id="WP_209526501.1">
    <property type="nucleotide sequence ID" value="NZ_JAEEGA010000004.1"/>
</dbReference>
<dbReference type="AlphaFoldDB" id="A0A940P4L3"/>
<feature type="chain" id="PRO_5036699665" description="DUF5626 domain-containing protein" evidence="1">
    <location>
        <begin position="29"/>
        <end position="300"/>
    </location>
</feature>
<comment type="caution">
    <text evidence="2">The sequence shown here is derived from an EMBL/GenBank/DDBJ whole genome shotgun (WGS) entry which is preliminary data.</text>
</comment>
<accession>A0A940P4L3</accession>
<evidence type="ECO:0000256" key="1">
    <source>
        <dbReference type="SAM" id="SignalP"/>
    </source>
</evidence>
<evidence type="ECO:0008006" key="4">
    <source>
        <dbReference type="Google" id="ProtNLM"/>
    </source>
</evidence>
<reference evidence="2" key="1">
    <citation type="submission" date="2020-12" db="EMBL/GenBank/DDBJ databases">
        <title>Vagococcus allomyrinae sp. nov. and Enterococcus lavae sp. nov., isolated from the larvae of Allomyrina dichotoma.</title>
        <authorList>
            <person name="Lee S.D."/>
        </authorList>
    </citation>
    <scope>NUCLEOTIDE SEQUENCE</scope>
    <source>
        <strain evidence="2">BWB3-3</strain>
    </source>
</reference>
<sequence length="300" mass="33403">MKCRLKRLAVLFSVTIMFSPTGSSYVFASESVGTNNEVAVEVNLEKDDLDTVLTEREEFVEEFKDLLLLEDNISIDSAVDGAKETAPQDTITDSIESEIELVKNEEPTIFEISLETNVPVETYEITENISVTFDTNLIIVDEFQESEEQEAPTMIEEDELAFSPLKFIDSLIFKEALAAPKSRIKNASHTRHIYDVTAKKWKIVTAYISSEFTYNGIKVTARRTGNYMKSNGIAGTFIKISGTSSAVQKPSSKRRVAYQSGVAKIGITIKGVSVVWDTKYLRVNVEANHNGTISKSSVLR</sequence>
<dbReference type="EMBL" id="JAEEGA010000004">
    <property type="protein sequence ID" value="MBP1040940.1"/>
    <property type="molecule type" value="Genomic_DNA"/>
</dbReference>
<gene>
    <name evidence="2" type="ORF">I6N95_07980</name>
</gene>
<protein>
    <recommendedName>
        <fullName evidence="4">DUF5626 domain-containing protein</fullName>
    </recommendedName>
</protein>
<organism evidence="2 3">
    <name type="scientific">Vagococcus allomyrinae</name>
    <dbReference type="NCBI Taxonomy" id="2794353"/>
    <lineage>
        <taxon>Bacteria</taxon>
        <taxon>Bacillati</taxon>
        <taxon>Bacillota</taxon>
        <taxon>Bacilli</taxon>
        <taxon>Lactobacillales</taxon>
        <taxon>Enterococcaceae</taxon>
        <taxon>Vagococcus</taxon>
    </lineage>
</organism>